<keyword evidence="3" id="KW-1185">Reference proteome</keyword>
<organism evidence="2 3">
    <name type="scientific">Lactuca sativa</name>
    <name type="common">Garden lettuce</name>
    <dbReference type="NCBI Taxonomy" id="4236"/>
    <lineage>
        <taxon>Eukaryota</taxon>
        <taxon>Viridiplantae</taxon>
        <taxon>Streptophyta</taxon>
        <taxon>Embryophyta</taxon>
        <taxon>Tracheophyta</taxon>
        <taxon>Spermatophyta</taxon>
        <taxon>Magnoliopsida</taxon>
        <taxon>eudicotyledons</taxon>
        <taxon>Gunneridae</taxon>
        <taxon>Pentapetalae</taxon>
        <taxon>asterids</taxon>
        <taxon>campanulids</taxon>
        <taxon>Asterales</taxon>
        <taxon>Asteraceae</taxon>
        <taxon>Cichorioideae</taxon>
        <taxon>Cichorieae</taxon>
        <taxon>Lactucinae</taxon>
        <taxon>Lactuca</taxon>
    </lineage>
</organism>
<dbReference type="EMBL" id="NBSK02000005">
    <property type="protein sequence ID" value="KAJ0208184.1"/>
    <property type="molecule type" value="Genomic_DNA"/>
</dbReference>
<comment type="caution">
    <text evidence="2">The sequence shown here is derived from an EMBL/GenBank/DDBJ whole genome shotgun (WGS) entry which is preliminary data.</text>
</comment>
<protein>
    <submittedName>
        <fullName evidence="2">Uncharacterized protein</fullName>
    </submittedName>
</protein>
<sequence length="100" mass="12020">MNRDKKKKKKIGEDDADNEEDVYEKDPEKPFPKTRSSDKELAKKLKKQQAELEQKQKEQQFCGGSRRVGAKTRRVWSRMFIRVHVRTRRVHSWTRRVHAV</sequence>
<feature type="region of interest" description="Disordered" evidence="1">
    <location>
        <begin position="1"/>
        <end position="69"/>
    </location>
</feature>
<gene>
    <name evidence="2" type="ORF">LSAT_V11C500243490</name>
</gene>
<evidence type="ECO:0000256" key="1">
    <source>
        <dbReference type="SAM" id="MobiDB-lite"/>
    </source>
</evidence>
<evidence type="ECO:0000313" key="2">
    <source>
        <dbReference type="EMBL" id="KAJ0208184.1"/>
    </source>
</evidence>
<feature type="compositionally biased region" description="Acidic residues" evidence="1">
    <location>
        <begin position="14"/>
        <end position="23"/>
    </location>
</feature>
<accession>A0A9R1VMS8</accession>
<feature type="compositionally biased region" description="Basic and acidic residues" evidence="1">
    <location>
        <begin position="24"/>
        <end position="58"/>
    </location>
</feature>
<name>A0A9R1VMS8_LACSA</name>
<feature type="compositionally biased region" description="Basic residues" evidence="1">
    <location>
        <begin position="1"/>
        <end position="10"/>
    </location>
</feature>
<dbReference type="Proteomes" id="UP000235145">
    <property type="component" value="Unassembled WGS sequence"/>
</dbReference>
<evidence type="ECO:0000313" key="3">
    <source>
        <dbReference type="Proteomes" id="UP000235145"/>
    </source>
</evidence>
<reference evidence="2 3" key="1">
    <citation type="journal article" date="2017" name="Nat. Commun.">
        <title>Genome assembly with in vitro proximity ligation data and whole-genome triplication in lettuce.</title>
        <authorList>
            <person name="Reyes-Chin-Wo S."/>
            <person name="Wang Z."/>
            <person name="Yang X."/>
            <person name="Kozik A."/>
            <person name="Arikit S."/>
            <person name="Song C."/>
            <person name="Xia L."/>
            <person name="Froenicke L."/>
            <person name="Lavelle D.O."/>
            <person name="Truco M.J."/>
            <person name="Xia R."/>
            <person name="Zhu S."/>
            <person name="Xu C."/>
            <person name="Xu H."/>
            <person name="Xu X."/>
            <person name="Cox K."/>
            <person name="Korf I."/>
            <person name="Meyers B.C."/>
            <person name="Michelmore R.W."/>
        </authorList>
    </citation>
    <scope>NUCLEOTIDE SEQUENCE [LARGE SCALE GENOMIC DNA]</scope>
    <source>
        <strain evidence="3">cv. Salinas</strain>
        <tissue evidence="2">Seedlings</tissue>
    </source>
</reference>
<dbReference type="AlphaFoldDB" id="A0A9R1VMS8"/>
<proteinExistence type="predicted"/>